<dbReference type="SUPFAM" id="SSF53613">
    <property type="entry name" value="Ribokinase-like"/>
    <property type="match status" value="1"/>
</dbReference>
<dbReference type="GO" id="GO:0016301">
    <property type="term" value="F:kinase activity"/>
    <property type="evidence" value="ECO:0007669"/>
    <property type="project" value="UniProtKB-KW"/>
</dbReference>
<dbReference type="PANTHER" id="PTHR43320:SF3">
    <property type="entry name" value="CARBOHYDRATE KINASE PFKB DOMAIN-CONTAINING PROTEIN"/>
    <property type="match status" value="1"/>
</dbReference>
<dbReference type="CDD" id="cd01168">
    <property type="entry name" value="adenosine_kinase"/>
    <property type="match status" value="1"/>
</dbReference>
<name>A0A6A6KJG5_HEVBR</name>
<keyword evidence="7" id="KW-1185">Reference proteome</keyword>
<comment type="similarity">
    <text evidence="1 4">Belongs to the carbohydrate kinase PfkB family.</text>
</comment>
<dbReference type="Proteomes" id="UP000467840">
    <property type="component" value="Chromosome 8"/>
</dbReference>
<accession>A0A6A6KJG5</accession>
<dbReference type="FunFam" id="3.40.1190.20:FF:000025">
    <property type="entry name" value="Putative sugar kinase slr0537"/>
    <property type="match status" value="1"/>
</dbReference>
<proteinExistence type="inferred from homology"/>
<protein>
    <recommendedName>
        <fullName evidence="5">Carbohydrate kinase PfkB domain-containing protein</fullName>
    </recommendedName>
</protein>
<dbReference type="InterPro" id="IPR029056">
    <property type="entry name" value="Ribokinase-like"/>
</dbReference>
<dbReference type="InterPro" id="IPR002173">
    <property type="entry name" value="Carboh/pur_kinase_PfkB_CS"/>
</dbReference>
<dbReference type="InterPro" id="IPR002139">
    <property type="entry name" value="Ribo/fructo_kinase"/>
</dbReference>
<organism evidence="6 7">
    <name type="scientific">Hevea brasiliensis</name>
    <name type="common">Para rubber tree</name>
    <name type="synonym">Siphonia brasiliensis</name>
    <dbReference type="NCBI Taxonomy" id="3981"/>
    <lineage>
        <taxon>Eukaryota</taxon>
        <taxon>Viridiplantae</taxon>
        <taxon>Streptophyta</taxon>
        <taxon>Embryophyta</taxon>
        <taxon>Tracheophyta</taxon>
        <taxon>Spermatophyta</taxon>
        <taxon>Magnoliopsida</taxon>
        <taxon>eudicotyledons</taxon>
        <taxon>Gunneridae</taxon>
        <taxon>Pentapetalae</taxon>
        <taxon>rosids</taxon>
        <taxon>fabids</taxon>
        <taxon>Malpighiales</taxon>
        <taxon>Euphorbiaceae</taxon>
        <taxon>Crotonoideae</taxon>
        <taxon>Micrandreae</taxon>
        <taxon>Hevea</taxon>
    </lineage>
</organism>
<feature type="domain" description="Carbohydrate kinase PfkB" evidence="5">
    <location>
        <begin position="37"/>
        <end position="309"/>
    </location>
</feature>
<dbReference type="PROSITE" id="PS00584">
    <property type="entry name" value="PFKB_KINASES_2"/>
    <property type="match status" value="1"/>
</dbReference>
<dbReference type="InterPro" id="IPR052700">
    <property type="entry name" value="Carb_kinase_PfkB-like"/>
</dbReference>
<keyword evidence="3 4" id="KW-0418">Kinase</keyword>
<dbReference type="Pfam" id="PF00294">
    <property type="entry name" value="PfkB"/>
    <property type="match status" value="1"/>
</dbReference>
<sequence>MVDDEFLERLGLEKGTRKVVNHEERGRVLRAMDGCSYKAAAGGSLSNTLVALARLGCKPISVPSLSVAMAGSVGSDPLGDFYRAKLCRANVNFLSSPVKDGTTGTVIVLTTPDAQRTMLAYQGTSSTVNYDACLATIASKTNMLVVEGYLFELPDTIKTITRACEAARRSGALVAITASDMSCIERHYDDFWEIVENYADVVFANSNEARALCDFSPKESTISATRYLSHFVPLVSVTDGPRGSYMGVKGEAVYIPPFPCVPVDTCGAGDAYASGILYGILQGVSDLKGMGTLAARIAATVVGQQGTRLRVQDALKLAESFAFSLENNTSRSDVGSDRISSL</sequence>
<dbReference type="EMBL" id="JAAGAX010000016">
    <property type="protein sequence ID" value="KAF2289082.1"/>
    <property type="molecule type" value="Genomic_DNA"/>
</dbReference>
<dbReference type="AlphaFoldDB" id="A0A6A6KJG5"/>
<reference evidence="6 7" key="1">
    <citation type="journal article" date="2020" name="Mol. Plant">
        <title>The Chromosome-Based Rubber Tree Genome Provides New Insights into Spurge Genome Evolution and Rubber Biosynthesis.</title>
        <authorList>
            <person name="Liu J."/>
            <person name="Shi C."/>
            <person name="Shi C.C."/>
            <person name="Li W."/>
            <person name="Zhang Q.J."/>
            <person name="Zhang Y."/>
            <person name="Li K."/>
            <person name="Lu H.F."/>
            <person name="Shi C."/>
            <person name="Zhu S.T."/>
            <person name="Xiao Z.Y."/>
            <person name="Nan H."/>
            <person name="Yue Y."/>
            <person name="Zhu X.G."/>
            <person name="Wu Y."/>
            <person name="Hong X.N."/>
            <person name="Fan G.Y."/>
            <person name="Tong Y."/>
            <person name="Zhang D."/>
            <person name="Mao C.L."/>
            <person name="Liu Y.L."/>
            <person name="Hao S.J."/>
            <person name="Liu W.Q."/>
            <person name="Lv M.Q."/>
            <person name="Zhang H.B."/>
            <person name="Liu Y."/>
            <person name="Hu-Tang G.R."/>
            <person name="Wang J.P."/>
            <person name="Wang J.H."/>
            <person name="Sun Y.H."/>
            <person name="Ni S.B."/>
            <person name="Chen W.B."/>
            <person name="Zhang X.C."/>
            <person name="Jiao Y.N."/>
            <person name="Eichler E.E."/>
            <person name="Li G.H."/>
            <person name="Liu X."/>
            <person name="Gao L.Z."/>
        </authorList>
    </citation>
    <scope>NUCLEOTIDE SEQUENCE [LARGE SCALE GENOMIC DNA]</scope>
    <source>
        <strain evidence="7">cv. GT1</strain>
        <tissue evidence="6">Leaf</tissue>
    </source>
</reference>
<evidence type="ECO:0000256" key="3">
    <source>
        <dbReference type="ARBA" id="ARBA00022777"/>
    </source>
</evidence>
<dbReference type="PANTHER" id="PTHR43320">
    <property type="entry name" value="SUGAR KINASE"/>
    <property type="match status" value="1"/>
</dbReference>
<dbReference type="Gene3D" id="3.40.1190.20">
    <property type="match status" value="1"/>
</dbReference>
<dbReference type="InterPro" id="IPR011611">
    <property type="entry name" value="PfkB_dom"/>
</dbReference>
<evidence type="ECO:0000256" key="1">
    <source>
        <dbReference type="ARBA" id="ARBA00010688"/>
    </source>
</evidence>
<comment type="caution">
    <text evidence="6">The sequence shown here is derived from an EMBL/GenBank/DDBJ whole genome shotgun (WGS) entry which is preliminary data.</text>
</comment>
<dbReference type="PRINTS" id="PR00990">
    <property type="entry name" value="RIBOKINASE"/>
</dbReference>
<evidence type="ECO:0000313" key="6">
    <source>
        <dbReference type="EMBL" id="KAF2289082.1"/>
    </source>
</evidence>
<evidence type="ECO:0000256" key="4">
    <source>
        <dbReference type="RuleBase" id="RU003704"/>
    </source>
</evidence>
<evidence type="ECO:0000256" key="2">
    <source>
        <dbReference type="ARBA" id="ARBA00022679"/>
    </source>
</evidence>
<keyword evidence="2 4" id="KW-0808">Transferase</keyword>
<gene>
    <name evidence="6" type="ORF">GH714_027522</name>
</gene>
<dbReference type="Gene3D" id="3.30.1110.10">
    <property type="match status" value="1"/>
</dbReference>
<evidence type="ECO:0000313" key="7">
    <source>
        <dbReference type="Proteomes" id="UP000467840"/>
    </source>
</evidence>
<evidence type="ECO:0000259" key="5">
    <source>
        <dbReference type="Pfam" id="PF00294"/>
    </source>
</evidence>